<keyword evidence="9" id="KW-0256">Endoplasmic reticulum</keyword>
<organism evidence="15 16">
    <name type="scientific">Rhodotorula taiwanensis</name>
    <dbReference type="NCBI Taxonomy" id="741276"/>
    <lineage>
        <taxon>Eukaryota</taxon>
        <taxon>Fungi</taxon>
        <taxon>Dikarya</taxon>
        <taxon>Basidiomycota</taxon>
        <taxon>Pucciniomycotina</taxon>
        <taxon>Microbotryomycetes</taxon>
        <taxon>Sporidiobolales</taxon>
        <taxon>Sporidiobolaceae</taxon>
        <taxon>Rhodotorula</taxon>
    </lineage>
</organism>
<evidence type="ECO:0000256" key="2">
    <source>
        <dbReference type="ARBA" id="ARBA00004922"/>
    </source>
</evidence>
<dbReference type="PANTHER" id="PTHR12989">
    <property type="entry name" value="ALPHA-1,2-GLUCOSYLTRANSFERASE ALG10"/>
    <property type="match status" value="1"/>
</dbReference>
<evidence type="ECO:0000256" key="6">
    <source>
        <dbReference type="ARBA" id="ARBA00022676"/>
    </source>
</evidence>
<evidence type="ECO:0000313" key="15">
    <source>
        <dbReference type="EMBL" id="POY73142.1"/>
    </source>
</evidence>
<keyword evidence="7" id="KW-0808">Transferase</keyword>
<comment type="caution">
    <text evidence="14">Lacks conserved residue(s) required for the propagation of feature annotation.</text>
</comment>
<dbReference type="GO" id="GO:0106073">
    <property type="term" value="F:dolichyl pyrophosphate Glc2Man9GlcNAc2 alpha-1,2-glucosyltransferase activity"/>
    <property type="evidence" value="ECO:0007669"/>
    <property type="project" value="UniProtKB-UniRule"/>
</dbReference>
<feature type="transmembrane region" description="Helical" evidence="14">
    <location>
        <begin position="91"/>
        <end position="111"/>
    </location>
</feature>
<evidence type="ECO:0000256" key="11">
    <source>
        <dbReference type="ARBA" id="ARBA00023136"/>
    </source>
</evidence>
<keyword evidence="16" id="KW-1185">Reference proteome</keyword>
<evidence type="ECO:0000256" key="7">
    <source>
        <dbReference type="ARBA" id="ARBA00022679"/>
    </source>
</evidence>
<evidence type="ECO:0000256" key="9">
    <source>
        <dbReference type="ARBA" id="ARBA00022824"/>
    </source>
</evidence>
<comment type="function">
    <text evidence="12">Dol-P-Glc:Glc(2)Man(9)GlcNAc(2)-PP-Dol alpha-1,2-glucosyltransferase that operates in the biosynthetic pathway of dolichol-linked oligosaccharides, the glycan precursors employed in protein asparagine (N)-glycosylation. The assembly of dolichol-linked oligosaccharides begins on the cytosolic side of the endoplasmic reticulum membrane and finishes in its lumen. The sequential addition of sugars to dolichol pyrophosphate produces dolichol-linked oligosaccharides containing fourteen sugars, including two GlcNAcs, nine mannoses and three glucoses. Once assembled, the oligosaccharide is transferred from the lipid to nascent proteins by oligosaccharyltransferases. In the lumen of the endoplasmic reticulum, adds the third and last glucose residue from dolichyl phosphate glucose (Dol-P-Glc) onto the lipid-linked oligosaccharide intermediate Glc(2)Man(9)GlcNAc(2)-PP-Dol to produce Glc(3)Man(9)GlcNAc(2)-PP-Dol.</text>
</comment>
<comment type="pathway">
    <text evidence="2">Protein modification; protein glycosylation.</text>
</comment>
<comment type="caution">
    <text evidence="15">The sequence shown here is derived from an EMBL/GenBank/DDBJ whole genome shotgun (WGS) entry which is preliminary data.</text>
</comment>
<dbReference type="Proteomes" id="UP000237144">
    <property type="component" value="Unassembled WGS sequence"/>
</dbReference>
<dbReference type="PANTHER" id="PTHR12989:SF10">
    <property type="entry name" value="DOL-P-GLC:GLC(2)MAN(9)GLCNAC(2)-PP-DOL ALPHA-1,2-GLUCOSYLTRANSFERASE-RELATED"/>
    <property type="match status" value="1"/>
</dbReference>
<gene>
    <name evidence="15" type="ORF">BMF94_3835</name>
</gene>
<evidence type="ECO:0000256" key="1">
    <source>
        <dbReference type="ARBA" id="ARBA00004477"/>
    </source>
</evidence>
<dbReference type="GO" id="GO:0005789">
    <property type="term" value="C:endoplasmic reticulum membrane"/>
    <property type="evidence" value="ECO:0007669"/>
    <property type="project" value="UniProtKB-SubCell"/>
</dbReference>
<dbReference type="STRING" id="741276.A0A2S5B8N8"/>
<evidence type="ECO:0000256" key="12">
    <source>
        <dbReference type="ARBA" id="ARBA00044727"/>
    </source>
</evidence>
<dbReference type="GO" id="GO:0006488">
    <property type="term" value="P:dolichol-linked oligosaccharide biosynthetic process"/>
    <property type="evidence" value="ECO:0007669"/>
    <property type="project" value="UniProtKB-UniRule"/>
</dbReference>
<evidence type="ECO:0000256" key="14">
    <source>
        <dbReference type="PIRNR" id="PIRNR028810"/>
    </source>
</evidence>
<accession>A0A2S5B8N8</accession>
<evidence type="ECO:0000256" key="10">
    <source>
        <dbReference type="ARBA" id="ARBA00022989"/>
    </source>
</evidence>
<evidence type="ECO:0000256" key="5">
    <source>
        <dbReference type="ARBA" id="ARBA00018512"/>
    </source>
</evidence>
<dbReference type="InterPro" id="IPR016900">
    <property type="entry name" value="Alg10"/>
</dbReference>
<keyword evidence="10 14" id="KW-1133">Transmembrane helix</keyword>
<feature type="transmembrane region" description="Helical" evidence="14">
    <location>
        <begin position="445"/>
        <end position="464"/>
    </location>
</feature>
<feature type="transmembrane region" description="Helical" evidence="14">
    <location>
        <begin position="325"/>
        <end position="349"/>
    </location>
</feature>
<proteinExistence type="inferred from homology"/>
<evidence type="ECO:0000256" key="8">
    <source>
        <dbReference type="ARBA" id="ARBA00022692"/>
    </source>
</evidence>
<sequence length="497" mass="55617">MARGSLWWMAYAAWCYGSFRIARTMNDRVGEPYMDEIFHAPQAQAYCRGDWRYWDPALTTPPGLYLVPAALAHLQQFVPLLRKLGDPCSLAALRGLNLVLSVSLPFLYSSLLRLLRPRPVSKGHLSEAVNDWEGLFMALFPMLGWWAWMYYTDLASVVAVLLSWRFALERQHTLSALLGAVSLWFRQTNIVWVAFIAAQTLIARLEAPSTEDAPRRALDPLLREAALADMVRVPLQLVLFALRNLPALVPVVATYLPVCLGAVAFVRWNGGIVLGDKTNHVPAVHLAQALYFVAFAGVFFAPLVATPSRLREAITGLVRTPSRVVGSALGLIGVVLIIKTFTIAHPFLLADNRHYAFYLWRRVINVHPLARYVLVPGYLVAGRLLWLQLARASRMTLSTLVLFVGATCAVLAPTPLLEPRYFLTPLVILRLYLSPGAGPLRPRSLAAEALLYLAIQAACVWLFLERPFLWDIQIGADGRGLEGRDERELGRLQRFMW</sequence>
<feature type="transmembrane region" description="Helical" evidence="14">
    <location>
        <begin position="247"/>
        <end position="266"/>
    </location>
</feature>
<keyword evidence="8 14" id="KW-0812">Transmembrane</keyword>
<name>A0A2S5B8N8_9BASI</name>
<evidence type="ECO:0000256" key="3">
    <source>
        <dbReference type="ARBA" id="ARBA00010600"/>
    </source>
</evidence>
<dbReference type="EC" id="2.4.1.256" evidence="4 14"/>
<keyword evidence="6 14" id="KW-0328">Glycosyltransferase</keyword>
<dbReference type="Pfam" id="PF04922">
    <property type="entry name" value="DIE2_ALG10"/>
    <property type="match status" value="1"/>
</dbReference>
<comment type="catalytic activity">
    <reaction evidence="13">
        <text>an alpha-D-Glc-(1-&gt;3)-alpha-D-Glc-(1-&gt;3)-alpha-D-Man-(1-&gt;2)-alpha-D-Man-(1-&gt;2)-alpha-D-Man-(1-&gt;3)-[alpha-D-Man-(1-&gt;2)-alpha-D-Man-(1-&gt;3)-[alpha-D-Man-(1-&gt;2)-alpha-D-Man-(1-&gt;6)]-alpha-D-Man-(1-&gt;6)]-beta-D-Man-(1-&gt;4)-beta-D-GlcNAc-(1-&gt;4)-alpha-D-GlcNAc-diphospho-di-trans,poly-cis-dolichol + a di-trans,poly-cis-dolichyl beta-D-glucosyl phosphate = a alpha-D-Glc-(1-&gt;2)-alpha-D-Glc-(1-&gt;3)-alpha-D-Glc-(1-&gt;3)-alpha-D-Man-(1-&gt;2)-alpha-D-Man-(1-&gt;2)-alpha-D-Man-(1-&gt;3)-[alpha-D-Man-(1-&gt;2)-alpha-D-Man-(1-&gt;3)-[alpha-D-Man-(1-&gt;2)-alpha-D-Man-(1-&gt;6)]-alpha-D-Man-(1-&gt;6)]-beta-D-Man-(1-&gt;4)-beta-D-GlcNAc-(1-&gt;4)-alpha-D-GlcNAc-diphospho-di-trans,poly-cis-dolichol + a di-trans,poly-cis-dolichyl phosphate + H(+)</text>
        <dbReference type="Rhea" id="RHEA:29543"/>
        <dbReference type="Rhea" id="RHEA-COMP:19498"/>
        <dbReference type="Rhea" id="RHEA-COMP:19502"/>
        <dbReference type="Rhea" id="RHEA-COMP:19512"/>
        <dbReference type="Rhea" id="RHEA-COMP:19522"/>
        <dbReference type="ChEBI" id="CHEBI:15378"/>
        <dbReference type="ChEBI" id="CHEBI:57525"/>
        <dbReference type="ChEBI" id="CHEBI:57683"/>
        <dbReference type="ChEBI" id="CHEBI:132522"/>
        <dbReference type="ChEBI" id="CHEBI:132523"/>
        <dbReference type="EC" id="2.4.1.256"/>
    </reaction>
    <physiologicalReaction direction="left-to-right" evidence="13">
        <dbReference type="Rhea" id="RHEA:29544"/>
    </physiologicalReaction>
</comment>
<evidence type="ECO:0000256" key="13">
    <source>
        <dbReference type="ARBA" id="ARBA00048064"/>
    </source>
</evidence>
<dbReference type="EMBL" id="PJQD01000040">
    <property type="protein sequence ID" value="POY73142.1"/>
    <property type="molecule type" value="Genomic_DNA"/>
</dbReference>
<evidence type="ECO:0000256" key="4">
    <source>
        <dbReference type="ARBA" id="ARBA00011967"/>
    </source>
</evidence>
<protein>
    <recommendedName>
        <fullName evidence="5 14">Dol-P-Glc:Glc(2)Man(9)GlcNAc(2)-PP-Dol alpha-1,2-glucosyltransferase</fullName>
        <ecNumber evidence="4 14">2.4.1.256</ecNumber>
    </recommendedName>
</protein>
<feature type="transmembrane region" description="Helical" evidence="14">
    <location>
        <begin position="145"/>
        <end position="168"/>
    </location>
</feature>
<feature type="transmembrane region" description="Helical" evidence="14">
    <location>
        <begin position="286"/>
        <end position="305"/>
    </location>
</feature>
<comment type="similarity">
    <text evidence="3 14">Belongs to the ALG10 glucosyltransferase family.</text>
</comment>
<comment type="subcellular location">
    <subcellularLocation>
        <location evidence="1">Endoplasmic reticulum membrane</location>
        <topology evidence="1">Multi-pass membrane protein</topology>
    </subcellularLocation>
</comment>
<dbReference type="OrthoDB" id="4769at2759"/>
<feature type="transmembrane region" description="Helical" evidence="14">
    <location>
        <begin position="369"/>
        <end position="387"/>
    </location>
</feature>
<reference evidence="15 16" key="1">
    <citation type="journal article" date="2018" name="Front. Microbiol.">
        <title>Prospects for Fungal Bioremediation of Acidic Radioactive Waste Sites: Characterization and Genome Sequence of Rhodotorula taiwanensis MD1149.</title>
        <authorList>
            <person name="Tkavc R."/>
            <person name="Matrosova V.Y."/>
            <person name="Grichenko O.E."/>
            <person name="Gostincar C."/>
            <person name="Volpe R.P."/>
            <person name="Klimenkova P."/>
            <person name="Gaidamakova E.K."/>
            <person name="Zhou C.E."/>
            <person name="Stewart B.J."/>
            <person name="Lyman M.G."/>
            <person name="Malfatti S.A."/>
            <person name="Rubinfeld B."/>
            <person name="Courtot M."/>
            <person name="Singh J."/>
            <person name="Dalgard C.L."/>
            <person name="Hamilton T."/>
            <person name="Frey K.G."/>
            <person name="Gunde-Cimerman N."/>
            <person name="Dugan L."/>
            <person name="Daly M.J."/>
        </authorList>
    </citation>
    <scope>NUCLEOTIDE SEQUENCE [LARGE SCALE GENOMIC DNA]</scope>
    <source>
        <strain evidence="15 16">MD1149</strain>
    </source>
</reference>
<dbReference type="AlphaFoldDB" id="A0A2S5B8N8"/>
<keyword evidence="11 14" id="KW-0472">Membrane</keyword>
<dbReference type="PIRSF" id="PIRSF028810">
    <property type="entry name" value="Alpha1_2_glucosyltferase_Alg10"/>
    <property type="match status" value="1"/>
</dbReference>
<evidence type="ECO:0000313" key="16">
    <source>
        <dbReference type="Proteomes" id="UP000237144"/>
    </source>
</evidence>
<feature type="transmembrane region" description="Helical" evidence="14">
    <location>
        <begin position="399"/>
        <end position="417"/>
    </location>
</feature>